<gene>
    <name evidence="4" type="ORF">ACERLL_03875</name>
</gene>
<accession>A0ABV4TRJ8</accession>
<dbReference type="InterPro" id="IPR008928">
    <property type="entry name" value="6-hairpin_glycosidase_sf"/>
</dbReference>
<keyword evidence="1 4" id="KW-0378">Hydrolase</keyword>
<keyword evidence="3" id="KW-0326">Glycosidase</keyword>
<dbReference type="Proteomes" id="UP001575181">
    <property type="component" value="Unassembled WGS sequence"/>
</dbReference>
<sequence length="152" mass="16972">MGGGARGVGNLLAIVLGLTTPRQSARIMETFEVHWRDLVGDMPMKLCFPAVEGKDWYVLTGADPVNLPWRYQNGGHWPILLWAFVAARSRLPWEGWAEFYDGRYGRYVGRHANLNQTWSAAGFLLALRLLEDPDLLAMLPGQPPPSREGDAP</sequence>
<dbReference type="InterPro" id="IPR024746">
    <property type="entry name" value="Glyco_hydro_100"/>
</dbReference>
<dbReference type="RefSeq" id="WP_373654740.1">
    <property type="nucleotide sequence ID" value="NZ_JBGUAW010000002.1"/>
</dbReference>
<comment type="caution">
    <text evidence="4">The sequence shown here is derived from an EMBL/GenBank/DDBJ whole genome shotgun (WGS) entry which is preliminary data.</text>
</comment>
<evidence type="ECO:0000313" key="5">
    <source>
        <dbReference type="Proteomes" id="UP001575181"/>
    </source>
</evidence>
<evidence type="ECO:0000256" key="1">
    <source>
        <dbReference type="ARBA" id="ARBA00022801"/>
    </source>
</evidence>
<dbReference type="GO" id="GO:0016787">
    <property type="term" value="F:hydrolase activity"/>
    <property type="evidence" value="ECO:0007669"/>
    <property type="project" value="UniProtKB-KW"/>
</dbReference>
<proteinExistence type="predicted"/>
<dbReference type="SUPFAM" id="SSF48208">
    <property type="entry name" value="Six-hairpin glycosidases"/>
    <property type="match status" value="1"/>
</dbReference>
<organism evidence="4 5">
    <name type="scientific">Thiohalorhabdus methylotrophus</name>
    <dbReference type="NCBI Taxonomy" id="3242694"/>
    <lineage>
        <taxon>Bacteria</taxon>
        <taxon>Pseudomonadati</taxon>
        <taxon>Pseudomonadota</taxon>
        <taxon>Gammaproteobacteria</taxon>
        <taxon>Thiohalorhabdales</taxon>
        <taxon>Thiohalorhabdaceae</taxon>
        <taxon>Thiohalorhabdus</taxon>
    </lineage>
</organism>
<keyword evidence="5" id="KW-1185">Reference proteome</keyword>
<evidence type="ECO:0000256" key="2">
    <source>
        <dbReference type="ARBA" id="ARBA00023277"/>
    </source>
</evidence>
<reference evidence="4 5" key="1">
    <citation type="submission" date="2024-08" db="EMBL/GenBank/DDBJ databases">
        <title>Whole-genome sequencing of halo(alkali)philic microorganisms from hypersaline lakes.</title>
        <authorList>
            <person name="Sorokin D.Y."/>
            <person name="Merkel A.Y."/>
            <person name="Messina E."/>
            <person name="Yakimov M."/>
        </authorList>
    </citation>
    <scope>NUCLEOTIDE SEQUENCE [LARGE SCALE GENOMIC DNA]</scope>
    <source>
        <strain evidence="4 5">Cl-TMA</strain>
    </source>
</reference>
<keyword evidence="2" id="KW-0119">Carbohydrate metabolism</keyword>
<dbReference type="Pfam" id="PF12899">
    <property type="entry name" value="Glyco_hydro_100"/>
    <property type="match status" value="1"/>
</dbReference>
<name>A0ABV4TRJ8_9GAMM</name>
<dbReference type="PANTHER" id="PTHR31916">
    <property type="match status" value="1"/>
</dbReference>
<dbReference type="EMBL" id="JBGUAW010000002">
    <property type="protein sequence ID" value="MFA9459959.1"/>
    <property type="molecule type" value="Genomic_DNA"/>
</dbReference>
<dbReference type="PANTHER" id="PTHR31916:SF28">
    <property type="entry name" value="NEUTRAL_ALKALINE INVERTASE 3, CHLOROPLASTIC"/>
    <property type="match status" value="1"/>
</dbReference>
<protein>
    <submittedName>
        <fullName evidence="4">Glycoside hydrolase 100 family protein</fullName>
    </submittedName>
</protein>
<evidence type="ECO:0000313" key="4">
    <source>
        <dbReference type="EMBL" id="MFA9459959.1"/>
    </source>
</evidence>
<evidence type="ECO:0000256" key="3">
    <source>
        <dbReference type="ARBA" id="ARBA00023295"/>
    </source>
</evidence>